<gene>
    <name evidence="2" type="ORF">GCM10011495_01190</name>
</gene>
<accession>A0ABQ1ZT17</accession>
<keyword evidence="3" id="KW-1185">Reference proteome</keyword>
<keyword evidence="1" id="KW-0472">Membrane</keyword>
<evidence type="ECO:0000256" key="1">
    <source>
        <dbReference type="SAM" id="Phobius"/>
    </source>
</evidence>
<proteinExistence type="predicted"/>
<feature type="transmembrane region" description="Helical" evidence="1">
    <location>
        <begin position="215"/>
        <end position="233"/>
    </location>
</feature>
<keyword evidence="1" id="KW-0812">Transmembrane</keyword>
<organism evidence="2 3">
    <name type="scientific">Hymenobacter frigidus</name>
    <dbReference type="NCBI Taxonomy" id="1524095"/>
    <lineage>
        <taxon>Bacteria</taxon>
        <taxon>Pseudomonadati</taxon>
        <taxon>Bacteroidota</taxon>
        <taxon>Cytophagia</taxon>
        <taxon>Cytophagales</taxon>
        <taxon>Hymenobacteraceae</taxon>
        <taxon>Hymenobacter</taxon>
    </lineage>
</organism>
<evidence type="ECO:0000313" key="2">
    <source>
        <dbReference type="EMBL" id="GGH78643.1"/>
    </source>
</evidence>
<feature type="transmembrane region" description="Helical" evidence="1">
    <location>
        <begin position="139"/>
        <end position="161"/>
    </location>
</feature>
<protein>
    <recommendedName>
        <fullName evidence="4">DUF2232 domain-containing protein</fullName>
    </recommendedName>
</protein>
<name>A0ABQ1ZT17_9BACT</name>
<keyword evidence="1" id="KW-1133">Transmembrane helix</keyword>
<feature type="transmembrane region" description="Helical" evidence="1">
    <location>
        <begin position="75"/>
        <end position="95"/>
    </location>
</feature>
<comment type="caution">
    <text evidence="2">The sequence shown here is derived from an EMBL/GenBank/DDBJ whole genome shotgun (WGS) entry which is preliminary data.</text>
</comment>
<dbReference type="EMBL" id="BMGY01000001">
    <property type="protein sequence ID" value="GGH78643.1"/>
    <property type="molecule type" value="Genomic_DNA"/>
</dbReference>
<feature type="transmembrane region" description="Helical" evidence="1">
    <location>
        <begin position="35"/>
        <end position="55"/>
    </location>
</feature>
<feature type="transmembrane region" description="Helical" evidence="1">
    <location>
        <begin position="182"/>
        <end position="200"/>
    </location>
</feature>
<dbReference type="Proteomes" id="UP000637774">
    <property type="component" value="Unassembled WGS sequence"/>
</dbReference>
<feature type="transmembrane region" description="Helical" evidence="1">
    <location>
        <begin position="6"/>
        <end position="23"/>
    </location>
</feature>
<feature type="transmembrane region" description="Helical" evidence="1">
    <location>
        <begin position="265"/>
        <end position="285"/>
    </location>
</feature>
<reference evidence="3" key="1">
    <citation type="journal article" date="2019" name="Int. J. Syst. Evol. Microbiol.">
        <title>The Global Catalogue of Microorganisms (GCM) 10K type strain sequencing project: providing services to taxonomists for standard genome sequencing and annotation.</title>
        <authorList>
            <consortium name="The Broad Institute Genomics Platform"/>
            <consortium name="The Broad Institute Genome Sequencing Center for Infectious Disease"/>
            <person name="Wu L."/>
            <person name="Ma J."/>
        </authorList>
    </citation>
    <scope>NUCLEOTIDE SEQUENCE [LARGE SCALE GENOMIC DNA]</scope>
    <source>
        <strain evidence="3">CGMCC 1.14966</strain>
    </source>
</reference>
<evidence type="ECO:0008006" key="4">
    <source>
        <dbReference type="Google" id="ProtNLM"/>
    </source>
</evidence>
<sequence length="309" mass="34796">MQQPAFSLSLMKFLVAAVQFIYPRLYDFWESKRTAYFLSVALVATFGSTVVLALVNASGLVALPGLLGHIKLLSAVEVTFTLLLFFEMTSLVFVIPASIANAIGKQIEILSLVLLRSSFKEFSHYNFQLPMQGQLESVLKMVSDGVGALLVFLLLSVYYGVQRHRAVTPEADREAFVRLKQFVALLVLVALVVTAVYDGYEVLLIGQWVHSVDRFFQLLIFADVLLLLVAFRYTLHYPDIFRYSAFVLVTVFIRFSLLAPVYYNAMMSLFSVVFAIAVVYFHNLFNNGRQDYIAQKQNGQKTPPELPVS</sequence>
<feature type="transmembrane region" description="Helical" evidence="1">
    <location>
        <begin position="240"/>
        <end position="259"/>
    </location>
</feature>
<evidence type="ECO:0000313" key="3">
    <source>
        <dbReference type="Proteomes" id="UP000637774"/>
    </source>
</evidence>